<keyword evidence="2" id="KW-1185">Reference proteome</keyword>
<proteinExistence type="predicted"/>
<gene>
    <name evidence="1" type="ORF">MUO14_04875</name>
</gene>
<organism evidence="1 2">
    <name type="scientific">Halobacillus shinanisalinarum</name>
    <dbReference type="NCBI Taxonomy" id="2932258"/>
    <lineage>
        <taxon>Bacteria</taxon>
        <taxon>Bacillati</taxon>
        <taxon>Bacillota</taxon>
        <taxon>Bacilli</taxon>
        <taxon>Bacillales</taxon>
        <taxon>Bacillaceae</taxon>
        <taxon>Halobacillus</taxon>
    </lineage>
</organism>
<sequence length="132" mass="15575">MNFYFIVTQAFDHTNESAYLELRQTDSFEKHDMIVMTAPPHYVDPMGWYLPLSVGDHNFYMSASMLENYYKQGYITTMDDLLLARNYNLFKINWALDEKDKDQFDRHTTHLYELEKLIAKAEDAVGPEVPSF</sequence>
<evidence type="ECO:0000313" key="1">
    <source>
        <dbReference type="EMBL" id="UOQ94299.1"/>
    </source>
</evidence>
<name>A0ABY4H1T4_9BACI</name>
<evidence type="ECO:0000313" key="2">
    <source>
        <dbReference type="Proteomes" id="UP000831880"/>
    </source>
</evidence>
<dbReference type="Proteomes" id="UP000831880">
    <property type="component" value="Chromosome"/>
</dbReference>
<accession>A0ABY4H1T4</accession>
<reference evidence="1 2" key="1">
    <citation type="submission" date="2022-04" db="EMBL/GenBank/DDBJ databases">
        <title>Halobacillus sp. isolated from saltern.</title>
        <authorList>
            <person name="Won M."/>
            <person name="Lee C.-M."/>
            <person name="Woen H.-Y."/>
            <person name="Kwon S.-W."/>
        </authorList>
    </citation>
    <scope>NUCLEOTIDE SEQUENCE [LARGE SCALE GENOMIC DNA]</scope>
    <source>
        <strain evidence="1 2">SSTM10-2</strain>
    </source>
</reference>
<protein>
    <submittedName>
        <fullName evidence="1">Uncharacterized protein</fullName>
    </submittedName>
</protein>
<dbReference type="EMBL" id="CP095074">
    <property type="protein sequence ID" value="UOQ94299.1"/>
    <property type="molecule type" value="Genomic_DNA"/>
</dbReference>
<dbReference type="RefSeq" id="WP_244753955.1">
    <property type="nucleotide sequence ID" value="NZ_CP095074.1"/>
</dbReference>